<evidence type="ECO:0000313" key="2">
    <source>
        <dbReference type="EMBL" id="EGT55534.1"/>
    </source>
</evidence>
<gene>
    <name evidence="2" type="ORF">CAEBREN_02436</name>
</gene>
<protein>
    <submittedName>
        <fullName evidence="2">Uncharacterized protein</fullName>
    </submittedName>
</protein>
<dbReference type="eggNOG" id="KOG0800">
    <property type="taxonomic scope" value="Eukaryota"/>
</dbReference>
<dbReference type="InParanoid" id="G0N9A2"/>
<reference evidence="3" key="1">
    <citation type="submission" date="2011-07" db="EMBL/GenBank/DDBJ databases">
        <authorList>
            <consortium name="Caenorhabditis brenneri Sequencing and Analysis Consortium"/>
            <person name="Wilson R.K."/>
        </authorList>
    </citation>
    <scope>NUCLEOTIDE SEQUENCE [LARGE SCALE GENOMIC DNA]</scope>
    <source>
        <strain evidence="3">PB2801</strain>
    </source>
</reference>
<accession>G0N9A2</accession>
<feature type="region of interest" description="Disordered" evidence="1">
    <location>
        <begin position="397"/>
        <end position="421"/>
    </location>
</feature>
<dbReference type="HOGENOM" id="CLU_038442_0_0_1"/>
<dbReference type="OMA" id="INWRTEM"/>
<feature type="compositionally biased region" description="Polar residues" evidence="1">
    <location>
        <begin position="412"/>
        <end position="421"/>
    </location>
</feature>
<sequence>MAQSKFADTKVHSIFDFLVERTGPHIEMDWEAFSRSKNIRLDPNIKYCKDPNFRKENGIKYFLMDDEDRKLLQEAVQERKSPAEEVRGMVKSLADCSKHHKKNIHLRVVGTDLDNSPRFFCDDVLEVIPILLEYQGTGIGFSEKQKLEKYQKKWKASQDYICKTIEIATFSSILEEFDCNKSLITIHPDCVLRNILAVEAVRKGPLISTWSNDGCSVVDIPNALRFICSGVVEGVNWKVEKCRMHDYCLNNLKTEILKAMRVIVNFGEGVYIKMSYIVKVIEELKNNCYQIYHTPELCPDYFFRHVDHTDFLEPGAYTRVVSHYKLPEYNNFLGKNLRKPVWMMRFYVQLGWLQNFFTPGKSDGIRDLCLSALLHLVPIDERDKAKTFMTAVFESALEKSRSTQGKQDGKKSNNYSKTHQK</sequence>
<dbReference type="EMBL" id="GL379851">
    <property type="protein sequence ID" value="EGT55534.1"/>
    <property type="molecule type" value="Genomic_DNA"/>
</dbReference>
<dbReference type="Proteomes" id="UP000008068">
    <property type="component" value="Unassembled WGS sequence"/>
</dbReference>
<keyword evidence="3" id="KW-1185">Reference proteome</keyword>
<evidence type="ECO:0000313" key="3">
    <source>
        <dbReference type="Proteomes" id="UP000008068"/>
    </source>
</evidence>
<feature type="compositionally biased region" description="Basic and acidic residues" evidence="1">
    <location>
        <begin position="397"/>
        <end position="411"/>
    </location>
</feature>
<dbReference type="STRING" id="135651.G0N9A2"/>
<evidence type="ECO:0000256" key="1">
    <source>
        <dbReference type="SAM" id="MobiDB-lite"/>
    </source>
</evidence>
<name>G0N9A2_CAEBE</name>
<dbReference type="AlphaFoldDB" id="G0N9A2"/>
<organism evidence="3">
    <name type="scientific">Caenorhabditis brenneri</name>
    <name type="common">Nematode worm</name>
    <dbReference type="NCBI Taxonomy" id="135651"/>
    <lineage>
        <taxon>Eukaryota</taxon>
        <taxon>Metazoa</taxon>
        <taxon>Ecdysozoa</taxon>
        <taxon>Nematoda</taxon>
        <taxon>Chromadorea</taxon>
        <taxon>Rhabditida</taxon>
        <taxon>Rhabditina</taxon>
        <taxon>Rhabditomorpha</taxon>
        <taxon>Rhabditoidea</taxon>
        <taxon>Rhabditidae</taxon>
        <taxon>Peloderinae</taxon>
        <taxon>Caenorhabditis</taxon>
    </lineage>
</organism>
<proteinExistence type="predicted"/>